<dbReference type="PANTHER" id="PTHR43377:SF12">
    <property type="entry name" value="BINDING ROSSMANN FOLD OXIDOREDUCTASE, PUTATIVE (AFU_ORTHOLOGUE AFUA_3G11840)-RELATED"/>
    <property type="match status" value="1"/>
</dbReference>
<evidence type="ECO:0000259" key="2">
    <source>
        <dbReference type="Pfam" id="PF01408"/>
    </source>
</evidence>
<dbReference type="Proteomes" id="UP000799324">
    <property type="component" value="Unassembled WGS sequence"/>
</dbReference>
<dbReference type="SUPFAM" id="SSF51735">
    <property type="entry name" value="NAD(P)-binding Rossmann-fold domains"/>
    <property type="match status" value="1"/>
</dbReference>
<feature type="region of interest" description="Disordered" evidence="1">
    <location>
        <begin position="1"/>
        <end position="38"/>
    </location>
</feature>
<gene>
    <name evidence="3" type="ORF">K491DRAFT_711054</name>
</gene>
<dbReference type="SUPFAM" id="SSF55347">
    <property type="entry name" value="Glyceraldehyde-3-phosphate dehydrogenase-like, C-terminal domain"/>
    <property type="match status" value="1"/>
</dbReference>
<feature type="compositionally biased region" description="Polar residues" evidence="1">
    <location>
        <begin position="1"/>
        <end position="36"/>
    </location>
</feature>
<proteinExistence type="predicted"/>
<dbReference type="AlphaFoldDB" id="A0A6A6TN20"/>
<dbReference type="EMBL" id="MU004295">
    <property type="protein sequence ID" value="KAF2661142.1"/>
    <property type="molecule type" value="Genomic_DNA"/>
</dbReference>
<protein>
    <submittedName>
        <fullName evidence="3">NAD(P)-binding protein</fullName>
    </submittedName>
</protein>
<dbReference type="InterPro" id="IPR000683">
    <property type="entry name" value="Gfo/Idh/MocA-like_OxRdtase_N"/>
</dbReference>
<sequence length="591" mass="66057">MRNIFKSESITPSSLAATVTNGTSPEHSQPETSGQDDQFLKPVEKQNFKSPPRILIIGAGSRGTSYARSAITSTNAIVAAVAEPIAYKRAEFGKAFIWGDDEASIGQEFSDWRQWVKYEESRRARERAGEKLDETEKGIDAVFVCVLDEMHEEVVCGISGLGVHVCCEKPMSTSLDSCVAIYRALKTHGGQANIEGHVGQNGVGETNGSVKRKDTVFGICHVLRYSPHNMMLRHLVLEKDVIGDVLSIEHVEPVGWWHFSHSYVRGNWRKESTTAPSLLTKSCHDIDFLMWMLCSPHSNRRSEPHLPSFVTSTGSRKYFRKERKPKAAGTSTNCLSCPHEPDCDYSAKKIYLERHLKSGNTGWPVKIVNPEIEESYKTAGLEAASEQLLDNLREDWTDKTPVGEVEARPWFGRCVWDADNDVCDDQCVTITWDDDPVVRDGESELKGRGAKTAQFHMIAFTEKICERRGRIYGTHGELEYDSATIKVHSFATGHTKIYKPHLAGGGHGGGDEGLARQFLMAVEAVDNQGMAAAEAQRKFLGCDLDEAFRSHAMVFAADEARKQRKVVDWGRWWQEQVESQLHERQGAEETH</sequence>
<organism evidence="3 4">
    <name type="scientific">Lophiostoma macrostomum CBS 122681</name>
    <dbReference type="NCBI Taxonomy" id="1314788"/>
    <lineage>
        <taxon>Eukaryota</taxon>
        <taxon>Fungi</taxon>
        <taxon>Dikarya</taxon>
        <taxon>Ascomycota</taxon>
        <taxon>Pezizomycotina</taxon>
        <taxon>Dothideomycetes</taxon>
        <taxon>Pleosporomycetidae</taxon>
        <taxon>Pleosporales</taxon>
        <taxon>Lophiostomataceae</taxon>
        <taxon>Lophiostoma</taxon>
    </lineage>
</organism>
<evidence type="ECO:0000256" key="1">
    <source>
        <dbReference type="SAM" id="MobiDB-lite"/>
    </source>
</evidence>
<evidence type="ECO:0000313" key="4">
    <source>
        <dbReference type="Proteomes" id="UP000799324"/>
    </source>
</evidence>
<name>A0A6A6TN20_9PLEO</name>
<dbReference type="OrthoDB" id="2129491at2759"/>
<keyword evidence="4" id="KW-1185">Reference proteome</keyword>
<reference evidence="3" key="1">
    <citation type="journal article" date="2020" name="Stud. Mycol.">
        <title>101 Dothideomycetes genomes: a test case for predicting lifestyles and emergence of pathogens.</title>
        <authorList>
            <person name="Haridas S."/>
            <person name="Albert R."/>
            <person name="Binder M."/>
            <person name="Bloem J."/>
            <person name="Labutti K."/>
            <person name="Salamov A."/>
            <person name="Andreopoulos B."/>
            <person name="Baker S."/>
            <person name="Barry K."/>
            <person name="Bills G."/>
            <person name="Bluhm B."/>
            <person name="Cannon C."/>
            <person name="Castanera R."/>
            <person name="Culley D."/>
            <person name="Daum C."/>
            <person name="Ezra D."/>
            <person name="Gonzalez J."/>
            <person name="Henrissat B."/>
            <person name="Kuo A."/>
            <person name="Liang C."/>
            <person name="Lipzen A."/>
            <person name="Lutzoni F."/>
            <person name="Magnuson J."/>
            <person name="Mondo S."/>
            <person name="Nolan M."/>
            <person name="Ohm R."/>
            <person name="Pangilinan J."/>
            <person name="Park H.-J."/>
            <person name="Ramirez L."/>
            <person name="Alfaro M."/>
            <person name="Sun H."/>
            <person name="Tritt A."/>
            <person name="Yoshinaga Y."/>
            <person name="Zwiers L.-H."/>
            <person name="Turgeon B."/>
            <person name="Goodwin S."/>
            <person name="Spatafora J."/>
            <person name="Crous P."/>
            <person name="Grigoriev I."/>
        </authorList>
    </citation>
    <scope>NUCLEOTIDE SEQUENCE</scope>
    <source>
        <strain evidence="3">CBS 122681</strain>
    </source>
</reference>
<dbReference type="PANTHER" id="PTHR43377">
    <property type="entry name" value="BILIVERDIN REDUCTASE A"/>
    <property type="match status" value="1"/>
</dbReference>
<dbReference type="GO" id="GO:0000166">
    <property type="term" value="F:nucleotide binding"/>
    <property type="evidence" value="ECO:0007669"/>
    <property type="project" value="InterPro"/>
</dbReference>
<dbReference type="Pfam" id="PF01408">
    <property type="entry name" value="GFO_IDH_MocA"/>
    <property type="match status" value="1"/>
</dbReference>
<dbReference type="InterPro" id="IPR036291">
    <property type="entry name" value="NAD(P)-bd_dom_sf"/>
</dbReference>
<dbReference type="Gene3D" id="3.30.360.10">
    <property type="entry name" value="Dihydrodipicolinate Reductase, domain 2"/>
    <property type="match status" value="2"/>
</dbReference>
<evidence type="ECO:0000313" key="3">
    <source>
        <dbReference type="EMBL" id="KAF2661142.1"/>
    </source>
</evidence>
<dbReference type="InterPro" id="IPR051450">
    <property type="entry name" value="Gfo/Idh/MocA_Oxidoreductases"/>
</dbReference>
<accession>A0A6A6TN20</accession>
<feature type="domain" description="Gfo/Idh/MocA-like oxidoreductase N-terminal" evidence="2">
    <location>
        <begin position="53"/>
        <end position="191"/>
    </location>
</feature>
<dbReference type="Gene3D" id="3.40.50.720">
    <property type="entry name" value="NAD(P)-binding Rossmann-like Domain"/>
    <property type="match status" value="2"/>
</dbReference>